<evidence type="ECO:0000256" key="5">
    <source>
        <dbReference type="HAMAP-Rule" id="MF_00658"/>
    </source>
</evidence>
<dbReference type="Pfam" id="PF02590">
    <property type="entry name" value="SPOUT_MTase"/>
    <property type="match status" value="1"/>
</dbReference>
<dbReference type="SUPFAM" id="SSF75217">
    <property type="entry name" value="alpha/beta knot"/>
    <property type="match status" value="1"/>
</dbReference>
<dbReference type="Proteomes" id="UP000266615">
    <property type="component" value="Unassembled WGS sequence"/>
</dbReference>
<dbReference type="PANTHER" id="PTHR33603">
    <property type="entry name" value="METHYLTRANSFERASE"/>
    <property type="match status" value="1"/>
</dbReference>
<feature type="binding site" evidence="5">
    <location>
        <position position="69"/>
    </location>
    <ligand>
        <name>S-adenosyl-L-methionine</name>
        <dbReference type="ChEBI" id="CHEBI:59789"/>
    </ligand>
</feature>
<dbReference type="Gene3D" id="3.40.1280.10">
    <property type="match status" value="1"/>
</dbReference>
<comment type="similarity">
    <text evidence="4 5">Belongs to the RNA methyltransferase RlmH family.</text>
</comment>
<dbReference type="EMBL" id="QYZP01000002">
    <property type="protein sequence ID" value="RJN31950.1"/>
    <property type="molecule type" value="Genomic_DNA"/>
</dbReference>
<keyword evidence="2 5" id="KW-0808">Transferase</keyword>
<dbReference type="InterPro" id="IPR029026">
    <property type="entry name" value="tRNA_m1G_MTases_N"/>
</dbReference>
<keyword evidence="5" id="KW-0963">Cytoplasm</keyword>
<evidence type="ECO:0000313" key="6">
    <source>
        <dbReference type="EMBL" id="RJN31950.1"/>
    </source>
</evidence>
<protein>
    <recommendedName>
        <fullName evidence="5">Ribosomal RNA large subunit methyltransferase H</fullName>
        <ecNumber evidence="5">2.1.1.177</ecNumber>
    </recommendedName>
    <alternativeName>
        <fullName evidence="5">23S rRNA (pseudouridine1915-N3)-methyltransferase</fullName>
    </alternativeName>
    <alternativeName>
        <fullName evidence="5">23S rRNA m3Psi1915 methyltransferase</fullName>
    </alternativeName>
    <alternativeName>
        <fullName evidence="5">rRNA (pseudouridine-N3-)-methyltransferase RlmH</fullName>
    </alternativeName>
</protein>
<dbReference type="AlphaFoldDB" id="A0A3A4F649"/>
<dbReference type="CDD" id="cd18081">
    <property type="entry name" value="RlmH-like"/>
    <property type="match status" value="1"/>
</dbReference>
<sequence>MSTTVLAIGKKHEAWVADGIARYGKRLRKPFDLSWRLLPHSSKEHDAARAEESAKVLHALKPHQHVILLDERGTNLSSPELSYHLQRQYDAGTEVVMVIGGAFGVNEELHSRANLTWSLSRLVFPHQLVRMILTEQLYRAQEISAGRAYHHV</sequence>
<evidence type="ECO:0000313" key="7">
    <source>
        <dbReference type="Proteomes" id="UP000266615"/>
    </source>
</evidence>
<dbReference type="PIRSF" id="PIRSF004505">
    <property type="entry name" value="MT_bac"/>
    <property type="match status" value="1"/>
</dbReference>
<dbReference type="InterPro" id="IPR029028">
    <property type="entry name" value="Alpha/beta_knot_MTases"/>
</dbReference>
<reference evidence="6 7" key="1">
    <citation type="submission" date="2018-09" db="EMBL/GenBank/DDBJ databases">
        <title>Nesterenkonia natronophila sp. nov., an alkaliphilic actinobacteriume isolated from a soda lake, and emended description of the genus Nesterenkonia.</title>
        <authorList>
            <person name="Menes R.J."/>
            <person name="Iriarte A."/>
        </authorList>
    </citation>
    <scope>NUCLEOTIDE SEQUENCE [LARGE SCALE GENOMIC DNA]</scope>
    <source>
        <strain evidence="6 7">M8</strain>
    </source>
</reference>
<accession>A0A3A4F649</accession>
<comment type="catalytic activity">
    <reaction evidence="5">
        <text>pseudouridine(1915) in 23S rRNA + S-adenosyl-L-methionine = N(3)-methylpseudouridine(1915) in 23S rRNA + S-adenosyl-L-homocysteine + H(+)</text>
        <dbReference type="Rhea" id="RHEA:42752"/>
        <dbReference type="Rhea" id="RHEA-COMP:10221"/>
        <dbReference type="Rhea" id="RHEA-COMP:10222"/>
        <dbReference type="ChEBI" id="CHEBI:15378"/>
        <dbReference type="ChEBI" id="CHEBI:57856"/>
        <dbReference type="ChEBI" id="CHEBI:59789"/>
        <dbReference type="ChEBI" id="CHEBI:65314"/>
        <dbReference type="ChEBI" id="CHEBI:74486"/>
        <dbReference type="EC" id="2.1.1.177"/>
    </reaction>
</comment>
<gene>
    <name evidence="5" type="primary">rlmH</name>
    <name evidence="6" type="ORF">D3250_07515</name>
</gene>
<feature type="binding site" evidence="5">
    <location>
        <position position="100"/>
    </location>
    <ligand>
        <name>S-adenosyl-L-methionine</name>
        <dbReference type="ChEBI" id="CHEBI:59789"/>
    </ligand>
</feature>
<dbReference type="RefSeq" id="WP_119902737.1">
    <property type="nucleotide sequence ID" value="NZ_QYZP01000002.1"/>
</dbReference>
<evidence type="ECO:0000256" key="4">
    <source>
        <dbReference type="ARBA" id="ARBA00038303"/>
    </source>
</evidence>
<keyword evidence="1 5" id="KW-0489">Methyltransferase</keyword>
<organism evidence="6 7">
    <name type="scientific">Nesterenkonia natronophila</name>
    <dbReference type="NCBI Taxonomy" id="2174932"/>
    <lineage>
        <taxon>Bacteria</taxon>
        <taxon>Bacillati</taxon>
        <taxon>Actinomycetota</taxon>
        <taxon>Actinomycetes</taxon>
        <taxon>Micrococcales</taxon>
        <taxon>Micrococcaceae</taxon>
        <taxon>Nesterenkonia</taxon>
    </lineage>
</organism>
<dbReference type="GO" id="GO:0005737">
    <property type="term" value="C:cytoplasm"/>
    <property type="evidence" value="ECO:0007669"/>
    <property type="project" value="UniProtKB-SubCell"/>
</dbReference>
<keyword evidence="7" id="KW-1185">Reference proteome</keyword>
<feature type="binding site" evidence="5">
    <location>
        <begin position="119"/>
        <end position="124"/>
    </location>
    <ligand>
        <name>S-adenosyl-L-methionine</name>
        <dbReference type="ChEBI" id="CHEBI:59789"/>
    </ligand>
</feature>
<evidence type="ECO:0000256" key="2">
    <source>
        <dbReference type="ARBA" id="ARBA00022679"/>
    </source>
</evidence>
<dbReference type="InterPro" id="IPR003742">
    <property type="entry name" value="RlmH-like"/>
</dbReference>
<keyword evidence="5" id="KW-0698">rRNA processing</keyword>
<evidence type="ECO:0000256" key="1">
    <source>
        <dbReference type="ARBA" id="ARBA00022603"/>
    </source>
</evidence>
<evidence type="ECO:0000256" key="3">
    <source>
        <dbReference type="ARBA" id="ARBA00022691"/>
    </source>
</evidence>
<comment type="function">
    <text evidence="5">Specifically methylates the pseudouridine at position 1915 (m3Psi1915) in 23S rRNA.</text>
</comment>
<dbReference type="GO" id="GO:0070038">
    <property type="term" value="F:rRNA (pseudouridine-N3-)-methyltransferase activity"/>
    <property type="evidence" value="ECO:0007669"/>
    <property type="project" value="UniProtKB-UniRule"/>
</dbReference>
<keyword evidence="3 5" id="KW-0949">S-adenosyl-L-methionine</keyword>
<proteinExistence type="inferred from homology"/>
<dbReference type="PANTHER" id="PTHR33603:SF1">
    <property type="entry name" value="RIBOSOMAL RNA LARGE SUBUNIT METHYLTRANSFERASE H"/>
    <property type="match status" value="1"/>
</dbReference>
<dbReference type="EC" id="2.1.1.177" evidence="5"/>
<dbReference type="HAMAP" id="MF_00658">
    <property type="entry name" value="23SrRNA_methyltr_H"/>
    <property type="match status" value="1"/>
</dbReference>
<dbReference type="OrthoDB" id="9806643at2"/>
<comment type="caution">
    <text evidence="6">The sequence shown here is derived from an EMBL/GenBank/DDBJ whole genome shotgun (WGS) entry which is preliminary data.</text>
</comment>
<comment type="subcellular location">
    <subcellularLocation>
        <location evidence="5">Cytoplasm</location>
    </subcellularLocation>
</comment>
<name>A0A3A4F649_9MICC</name>
<comment type="subunit">
    <text evidence="5">Homodimer.</text>
</comment>